<name>A0A1I0ETN6_9ACTN</name>
<evidence type="ECO:0000313" key="1">
    <source>
        <dbReference type="EMBL" id="SET48471.1"/>
    </source>
</evidence>
<dbReference type="STRING" id="568860.SAMN05421811_103187"/>
<dbReference type="Pfam" id="PF25310">
    <property type="entry name" value="VG15"/>
    <property type="match status" value="1"/>
</dbReference>
<protein>
    <recommendedName>
        <fullName evidence="3">Capsid maturation protease</fullName>
    </recommendedName>
</protein>
<organism evidence="1 2">
    <name type="scientific">Nonomuraea wenchangensis</name>
    <dbReference type="NCBI Taxonomy" id="568860"/>
    <lineage>
        <taxon>Bacteria</taxon>
        <taxon>Bacillati</taxon>
        <taxon>Actinomycetota</taxon>
        <taxon>Actinomycetes</taxon>
        <taxon>Streptosporangiales</taxon>
        <taxon>Streptosporangiaceae</taxon>
        <taxon>Nonomuraea</taxon>
    </lineage>
</organism>
<evidence type="ECO:0008006" key="3">
    <source>
        <dbReference type="Google" id="ProtNLM"/>
    </source>
</evidence>
<dbReference type="OrthoDB" id="3194844at2"/>
<evidence type="ECO:0000313" key="2">
    <source>
        <dbReference type="Proteomes" id="UP000199361"/>
    </source>
</evidence>
<dbReference type="AlphaFoldDB" id="A0A1I0ETN6"/>
<accession>A0A1I0ETN6</accession>
<reference evidence="1 2" key="1">
    <citation type="submission" date="2016-10" db="EMBL/GenBank/DDBJ databases">
        <authorList>
            <person name="de Groot N.N."/>
        </authorList>
    </citation>
    <scope>NUCLEOTIDE SEQUENCE [LARGE SCALE GENOMIC DNA]</scope>
    <source>
        <strain evidence="1 2">CGMCC 4.5598</strain>
    </source>
</reference>
<keyword evidence="2" id="KW-1185">Reference proteome</keyword>
<dbReference type="EMBL" id="FOHX01000003">
    <property type="protein sequence ID" value="SET48471.1"/>
    <property type="molecule type" value="Genomic_DNA"/>
</dbReference>
<sequence>MTQQSRAAEHQAAQRALSARLAEQLGPLWDLIRLGAFATTIPLWIEAVKELLEAFARMSGTLAADYYSEERDIARSRGVFVPAPAGIPGGKAEVSLRWATKDLWIPEDENPPPIEQRLGAAEKKAQGAAQKLVADVGRDTIIEALDEDPEAIGWARVTDADPCAFCGLMAVRGAVYHSEETAGGRVNRAFKGGGNYKFHDHCSCNVIPIMRGQRWEPPEHVQEWERLYAESTAGVYGTKGKLRAWRKAFEGGGEELE</sequence>
<dbReference type="RefSeq" id="WP_143082162.1">
    <property type="nucleotide sequence ID" value="NZ_FOHX01000003.1"/>
</dbReference>
<dbReference type="InterPro" id="IPR057369">
    <property type="entry name" value="VG15"/>
</dbReference>
<dbReference type="Proteomes" id="UP000199361">
    <property type="component" value="Unassembled WGS sequence"/>
</dbReference>
<proteinExistence type="predicted"/>
<gene>
    <name evidence="1" type="ORF">SAMN05421811_103187</name>
</gene>